<dbReference type="GO" id="GO:0006355">
    <property type="term" value="P:regulation of DNA-templated transcription"/>
    <property type="evidence" value="ECO:0007669"/>
    <property type="project" value="InterPro"/>
</dbReference>
<keyword evidence="3" id="KW-0805">Transcription regulation</keyword>
<dbReference type="Gene3D" id="1.10.8.60">
    <property type="match status" value="1"/>
</dbReference>
<evidence type="ECO:0000259" key="8">
    <source>
        <dbReference type="PROSITE" id="PS50110"/>
    </source>
</evidence>
<dbReference type="FunFam" id="3.40.50.300:FF:000006">
    <property type="entry name" value="DNA-binding transcriptional regulator NtrC"/>
    <property type="match status" value="1"/>
</dbReference>
<dbReference type="Gene3D" id="1.10.10.60">
    <property type="entry name" value="Homeodomain-like"/>
    <property type="match status" value="1"/>
</dbReference>
<dbReference type="InterPro" id="IPR025943">
    <property type="entry name" value="Sigma_54_int_dom_ATP-bd_2"/>
</dbReference>
<dbReference type="InterPro" id="IPR002197">
    <property type="entry name" value="HTH_Fis"/>
</dbReference>
<dbReference type="Gene3D" id="3.40.50.2300">
    <property type="match status" value="1"/>
</dbReference>
<dbReference type="Pfam" id="PF25601">
    <property type="entry name" value="AAA_lid_14"/>
    <property type="match status" value="1"/>
</dbReference>
<feature type="modified residue" description="4-aspartylphosphate" evidence="6">
    <location>
        <position position="55"/>
    </location>
</feature>
<dbReference type="AlphaFoldDB" id="A0A7X0JT28"/>
<reference evidence="9 10" key="1">
    <citation type="submission" date="2020-08" db="EMBL/GenBank/DDBJ databases">
        <title>Genomic Encyclopedia of Type Strains, Phase IV (KMG-IV): sequencing the most valuable type-strain genomes for metagenomic binning, comparative biology and taxonomic classification.</title>
        <authorList>
            <person name="Goeker M."/>
        </authorList>
    </citation>
    <scope>NUCLEOTIDE SEQUENCE [LARGE SCALE GENOMIC DNA]</scope>
    <source>
        <strain evidence="9 10">DSM 22368</strain>
    </source>
</reference>
<evidence type="ECO:0000259" key="7">
    <source>
        <dbReference type="PROSITE" id="PS50045"/>
    </source>
</evidence>
<dbReference type="InterPro" id="IPR027417">
    <property type="entry name" value="P-loop_NTPase"/>
</dbReference>
<gene>
    <name evidence="9" type="ORF">HNR48_001193</name>
</gene>
<dbReference type="SUPFAM" id="SSF52540">
    <property type="entry name" value="P-loop containing nucleoside triphosphate hydrolases"/>
    <property type="match status" value="1"/>
</dbReference>
<dbReference type="PROSITE" id="PS00675">
    <property type="entry name" value="SIGMA54_INTERACT_1"/>
    <property type="match status" value="1"/>
</dbReference>
<evidence type="ECO:0000256" key="2">
    <source>
        <dbReference type="ARBA" id="ARBA00022840"/>
    </source>
</evidence>
<keyword evidence="1" id="KW-0547">Nucleotide-binding</keyword>
<evidence type="ECO:0000313" key="9">
    <source>
        <dbReference type="EMBL" id="MBB6520915.1"/>
    </source>
</evidence>
<comment type="caution">
    <text evidence="9">The sequence shown here is derived from an EMBL/GenBank/DDBJ whole genome shotgun (WGS) entry which is preliminary data.</text>
</comment>
<dbReference type="PANTHER" id="PTHR32071:SF100">
    <property type="entry name" value="RESPONSE REGULATOR PROTEIN PILR"/>
    <property type="match status" value="1"/>
</dbReference>
<dbReference type="GO" id="GO:0043565">
    <property type="term" value="F:sequence-specific DNA binding"/>
    <property type="evidence" value="ECO:0007669"/>
    <property type="project" value="InterPro"/>
</dbReference>
<evidence type="ECO:0000256" key="1">
    <source>
        <dbReference type="ARBA" id="ARBA00022741"/>
    </source>
</evidence>
<dbReference type="GO" id="GO:0005524">
    <property type="term" value="F:ATP binding"/>
    <property type="evidence" value="ECO:0007669"/>
    <property type="project" value="UniProtKB-KW"/>
</dbReference>
<keyword evidence="6" id="KW-0597">Phosphoprotein</keyword>
<keyword evidence="4" id="KW-0238">DNA-binding</keyword>
<dbReference type="Pfam" id="PF02954">
    <property type="entry name" value="HTH_8"/>
    <property type="match status" value="1"/>
</dbReference>
<accession>A0A7X0JT28</accession>
<sequence length="451" mass="49944">MSKARRVLVIDDEPDIRELLEITLGRMGLDTIAAGDCQSARKLLQEEEFDLCLTDLKLPDGDGIELVRAIQGLSYPLPVAVFTAHGNTDTAITAMKAGAYDFVSKPVNLEQLRSLVHSALEVKGKAAKSAKQKGPSFVGESEATKRLKKQIRKLAQSQAPIYISGESGSGKEVVARSIHYQGPRAEGPFIPVNCGAIPAELMESEFFGHKKGAFTGAHQDKIGLFQAADGGTLFLDEVADLPLDMQVKLLRAIQEKAIRPIGAQAEISINVRILSATHKDLQAEVASQRFRSDLFYRINVIEVSVPALRERKEDIAALCDYFLNRIANDIGLDPAALSEKAKQRLHHYHFPGNIRELENILERAFTLCEDDVINEADLFINETPPSTNQPSHQKHALDGRSLDEYLIEIEKEFLLSALEECRWNKTAAAESLGITFRSFRYRLKKLGLEDA</sequence>
<evidence type="ECO:0000256" key="6">
    <source>
        <dbReference type="PROSITE-ProRule" id="PRU00169"/>
    </source>
</evidence>
<dbReference type="SMART" id="SM00382">
    <property type="entry name" value="AAA"/>
    <property type="match status" value="1"/>
</dbReference>
<dbReference type="SMART" id="SM00448">
    <property type="entry name" value="REC"/>
    <property type="match status" value="1"/>
</dbReference>
<dbReference type="InterPro" id="IPR001789">
    <property type="entry name" value="Sig_transdc_resp-reg_receiver"/>
</dbReference>
<proteinExistence type="predicted"/>
<dbReference type="Pfam" id="PF00158">
    <property type="entry name" value="Sigma54_activat"/>
    <property type="match status" value="1"/>
</dbReference>
<dbReference type="InterPro" id="IPR025662">
    <property type="entry name" value="Sigma_54_int_dom_ATP-bd_1"/>
</dbReference>
<dbReference type="GO" id="GO:0000160">
    <property type="term" value="P:phosphorelay signal transduction system"/>
    <property type="evidence" value="ECO:0007669"/>
    <property type="project" value="InterPro"/>
</dbReference>
<dbReference type="InterPro" id="IPR025944">
    <property type="entry name" value="Sigma_54_int_dom_CS"/>
</dbReference>
<dbReference type="PROSITE" id="PS50045">
    <property type="entry name" value="SIGMA54_INTERACT_4"/>
    <property type="match status" value="1"/>
</dbReference>
<protein>
    <submittedName>
        <fullName evidence="9">Two-component system response regulator PilR (NtrC family)</fullName>
    </submittedName>
</protein>
<dbReference type="EMBL" id="JACHHT010000001">
    <property type="protein sequence ID" value="MBB6520915.1"/>
    <property type="molecule type" value="Genomic_DNA"/>
</dbReference>
<dbReference type="SUPFAM" id="SSF46689">
    <property type="entry name" value="Homeodomain-like"/>
    <property type="match status" value="1"/>
</dbReference>
<dbReference type="InterPro" id="IPR003593">
    <property type="entry name" value="AAA+_ATPase"/>
</dbReference>
<dbReference type="Proteomes" id="UP000528457">
    <property type="component" value="Unassembled WGS sequence"/>
</dbReference>
<dbReference type="InterPro" id="IPR058031">
    <property type="entry name" value="AAA_lid_NorR"/>
</dbReference>
<keyword evidence="10" id="KW-1185">Reference proteome</keyword>
<evidence type="ECO:0000256" key="3">
    <source>
        <dbReference type="ARBA" id="ARBA00023015"/>
    </source>
</evidence>
<feature type="domain" description="Sigma-54 factor interaction" evidence="7">
    <location>
        <begin position="137"/>
        <end position="366"/>
    </location>
</feature>
<dbReference type="Gene3D" id="3.40.50.300">
    <property type="entry name" value="P-loop containing nucleotide triphosphate hydrolases"/>
    <property type="match status" value="1"/>
</dbReference>
<dbReference type="Pfam" id="PF00072">
    <property type="entry name" value="Response_reg"/>
    <property type="match status" value="1"/>
</dbReference>
<name>A0A7X0JT28_9GAMM</name>
<dbReference type="SUPFAM" id="SSF52172">
    <property type="entry name" value="CheY-like"/>
    <property type="match status" value="1"/>
</dbReference>
<dbReference type="PANTHER" id="PTHR32071">
    <property type="entry name" value="TRANSCRIPTIONAL REGULATORY PROTEIN"/>
    <property type="match status" value="1"/>
</dbReference>
<dbReference type="InterPro" id="IPR002078">
    <property type="entry name" value="Sigma_54_int"/>
</dbReference>
<keyword evidence="2" id="KW-0067">ATP-binding</keyword>
<dbReference type="PROSITE" id="PS00688">
    <property type="entry name" value="SIGMA54_INTERACT_3"/>
    <property type="match status" value="1"/>
</dbReference>
<organism evidence="9 10">
    <name type="scientific">Pseudoteredinibacter isoporae</name>
    <dbReference type="NCBI Taxonomy" id="570281"/>
    <lineage>
        <taxon>Bacteria</taxon>
        <taxon>Pseudomonadati</taxon>
        <taxon>Pseudomonadota</taxon>
        <taxon>Gammaproteobacteria</taxon>
        <taxon>Cellvibrionales</taxon>
        <taxon>Cellvibrionaceae</taxon>
        <taxon>Pseudoteredinibacter</taxon>
    </lineage>
</organism>
<dbReference type="CDD" id="cd00009">
    <property type="entry name" value="AAA"/>
    <property type="match status" value="1"/>
</dbReference>
<dbReference type="PROSITE" id="PS00676">
    <property type="entry name" value="SIGMA54_INTERACT_2"/>
    <property type="match status" value="1"/>
</dbReference>
<keyword evidence="5" id="KW-0804">Transcription</keyword>
<feature type="domain" description="Response regulatory" evidence="8">
    <location>
        <begin position="6"/>
        <end position="120"/>
    </location>
</feature>
<evidence type="ECO:0000256" key="4">
    <source>
        <dbReference type="ARBA" id="ARBA00023125"/>
    </source>
</evidence>
<dbReference type="PROSITE" id="PS50110">
    <property type="entry name" value="RESPONSE_REGULATORY"/>
    <property type="match status" value="1"/>
</dbReference>
<dbReference type="InParanoid" id="A0A7X0JT28"/>
<dbReference type="RefSeq" id="WP_166849952.1">
    <property type="nucleotide sequence ID" value="NZ_JAAONY010000001.1"/>
</dbReference>
<evidence type="ECO:0000256" key="5">
    <source>
        <dbReference type="ARBA" id="ARBA00023163"/>
    </source>
</evidence>
<evidence type="ECO:0000313" key="10">
    <source>
        <dbReference type="Proteomes" id="UP000528457"/>
    </source>
</evidence>
<dbReference type="PRINTS" id="PR01590">
    <property type="entry name" value="HTHFIS"/>
</dbReference>
<dbReference type="InterPro" id="IPR009057">
    <property type="entry name" value="Homeodomain-like_sf"/>
</dbReference>
<dbReference type="InterPro" id="IPR011006">
    <property type="entry name" value="CheY-like_superfamily"/>
</dbReference>